<evidence type="ECO:0000313" key="1">
    <source>
        <dbReference type="EMBL" id="PBK88102.1"/>
    </source>
</evidence>
<dbReference type="AlphaFoldDB" id="A0A2H3D9K3"/>
<dbReference type="InParanoid" id="A0A2H3D9K3"/>
<dbReference type="EMBL" id="KZ293675">
    <property type="protein sequence ID" value="PBK88102.1"/>
    <property type="molecule type" value="Genomic_DNA"/>
</dbReference>
<reference evidence="2" key="1">
    <citation type="journal article" date="2017" name="Nat. Ecol. Evol.">
        <title>Genome expansion and lineage-specific genetic innovations in the forest pathogenic fungi Armillaria.</title>
        <authorList>
            <person name="Sipos G."/>
            <person name="Prasanna A.N."/>
            <person name="Walter M.C."/>
            <person name="O'Connor E."/>
            <person name="Balint B."/>
            <person name="Krizsan K."/>
            <person name="Kiss B."/>
            <person name="Hess J."/>
            <person name="Varga T."/>
            <person name="Slot J."/>
            <person name="Riley R."/>
            <person name="Boka B."/>
            <person name="Rigling D."/>
            <person name="Barry K."/>
            <person name="Lee J."/>
            <person name="Mihaltcheva S."/>
            <person name="LaButti K."/>
            <person name="Lipzen A."/>
            <person name="Waldron R."/>
            <person name="Moloney N.M."/>
            <person name="Sperisen C."/>
            <person name="Kredics L."/>
            <person name="Vagvoelgyi C."/>
            <person name="Patrignani A."/>
            <person name="Fitzpatrick D."/>
            <person name="Nagy I."/>
            <person name="Doyle S."/>
            <person name="Anderson J.B."/>
            <person name="Grigoriev I.V."/>
            <person name="Gueldener U."/>
            <person name="Muensterkoetter M."/>
            <person name="Nagy L.G."/>
        </authorList>
    </citation>
    <scope>NUCLEOTIDE SEQUENCE [LARGE SCALE GENOMIC DNA]</scope>
    <source>
        <strain evidence="2">Ar21-2</strain>
    </source>
</reference>
<dbReference type="Proteomes" id="UP000217790">
    <property type="component" value="Unassembled WGS sequence"/>
</dbReference>
<keyword evidence="2" id="KW-1185">Reference proteome</keyword>
<sequence>MLQFTVSVSHLRYVSLMNMRQTMKAKDECVKRAIPLNWVYYIVPEQNREGPLSRSQPRATYHGKEQSKDREDIQLIWSNLMQDLHVVANYLKQTYALRIPQTHGDISKKADRSEGMDDAQKLNLLVSMPEFGKRLRRMQRSSSFSLPAWRFKLGGLLSQRRPG</sequence>
<accession>A0A2H3D9K3</accession>
<proteinExistence type="predicted"/>
<protein>
    <submittedName>
        <fullName evidence="1">Uncharacterized protein</fullName>
    </submittedName>
</protein>
<evidence type="ECO:0000313" key="2">
    <source>
        <dbReference type="Proteomes" id="UP000217790"/>
    </source>
</evidence>
<name>A0A2H3D9K3_ARMGA</name>
<gene>
    <name evidence="1" type="ORF">ARMGADRAFT_1034374</name>
</gene>
<organism evidence="1 2">
    <name type="scientific">Armillaria gallica</name>
    <name type="common">Bulbous honey fungus</name>
    <name type="synonym">Armillaria bulbosa</name>
    <dbReference type="NCBI Taxonomy" id="47427"/>
    <lineage>
        <taxon>Eukaryota</taxon>
        <taxon>Fungi</taxon>
        <taxon>Dikarya</taxon>
        <taxon>Basidiomycota</taxon>
        <taxon>Agaricomycotina</taxon>
        <taxon>Agaricomycetes</taxon>
        <taxon>Agaricomycetidae</taxon>
        <taxon>Agaricales</taxon>
        <taxon>Marasmiineae</taxon>
        <taxon>Physalacriaceae</taxon>
        <taxon>Armillaria</taxon>
    </lineage>
</organism>